<dbReference type="AlphaFoldDB" id="A0AAX3P3U3"/>
<dbReference type="RefSeq" id="WP_275115535.1">
    <property type="nucleotide sequence ID" value="NZ_CP118942.1"/>
</dbReference>
<dbReference type="SUPFAM" id="SSF51294">
    <property type="entry name" value="Hedgehog/intein (Hint) domain"/>
    <property type="match status" value="1"/>
</dbReference>
<evidence type="ECO:0000313" key="2">
    <source>
        <dbReference type="EMBL" id="WEE24815.1"/>
    </source>
</evidence>
<dbReference type="InterPro" id="IPR036844">
    <property type="entry name" value="Hint_dom_sf"/>
</dbReference>
<reference evidence="2" key="1">
    <citation type="submission" date="2023-02" db="EMBL/GenBank/DDBJ databases">
        <title>The sequence of Aeromonas hydrophila K533.</title>
        <authorList>
            <person name="Luo X."/>
        </authorList>
    </citation>
    <scope>NUCLEOTIDE SEQUENCE</scope>
    <source>
        <strain evidence="2">K533</strain>
    </source>
</reference>
<evidence type="ECO:0000313" key="3">
    <source>
        <dbReference type="Proteomes" id="UP001214666"/>
    </source>
</evidence>
<sequence length="468" mass="46856">MSLPAFKPSQRRLLVGSAIALALFATPLSYDFSHHQWQLNQAYAKSCFVAGTRILMADGEERPIETLRVGERVRDQYGHSNRILAIERVLLGARRLYGLNRLAPFFTAEHPLLTTRGWAAIAPAMTRTENPTLAVLPLFTGMHLLSWSEHGSAGNLALAPHPTPLLVESLCWLDAPPTTALFNLILDGSHSYVANGLSVHNKDGDGSGGGSGNSGGGSSGGGGGSSGGGSDSDGGGSSGGGSDSDGGGSSGGGSDNDGGSSSGGGSDSDGGGSSGGSSHDGGSDSSHGGDDHGGGEHAGGDQHAGGDRHAGGEQHGGGDRHAGGDRHGGGRGLGNGLDDNGVDAVDANGNEIRGDGTVDDNGVDAVDANGNEIRGDGTVDDNGVDAVDASGNQIRGDGTVDDKGVDAVDANGNEIRGDGTVDDNGVDAVDANGNEIRGDGTIDDRGQTLTDAQEQALIQQGFNSKVQP</sequence>
<gene>
    <name evidence="2" type="ORF">PY771_14135</name>
</gene>
<protein>
    <recommendedName>
        <fullName evidence="4">Intein C-terminal splicing domain-containing protein</fullName>
    </recommendedName>
</protein>
<feature type="compositionally biased region" description="Gly residues" evidence="1">
    <location>
        <begin position="206"/>
        <end position="279"/>
    </location>
</feature>
<organism evidence="2 3">
    <name type="scientific">Aeromonas hydrophila</name>
    <dbReference type="NCBI Taxonomy" id="644"/>
    <lineage>
        <taxon>Bacteria</taxon>
        <taxon>Pseudomonadati</taxon>
        <taxon>Pseudomonadota</taxon>
        <taxon>Gammaproteobacteria</taxon>
        <taxon>Aeromonadales</taxon>
        <taxon>Aeromonadaceae</taxon>
        <taxon>Aeromonas</taxon>
    </lineage>
</organism>
<evidence type="ECO:0008006" key="4">
    <source>
        <dbReference type="Google" id="ProtNLM"/>
    </source>
</evidence>
<proteinExistence type="predicted"/>
<evidence type="ECO:0000256" key="1">
    <source>
        <dbReference type="SAM" id="MobiDB-lite"/>
    </source>
</evidence>
<feature type="compositionally biased region" description="Basic and acidic residues" evidence="1">
    <location>
        <begin position="287"/>
        <end position="328"/>
    </location>
</feature>
<dbReference type="Proteomes" id="UP001214666">
    <property type="component" value="Chromosome"/>
</dbReference>
<name>A0AAX3P3U3_AERHY</name>
<dbReference type="EMBL" id="CP118942">
    <property type="protein sequence ID" value="WEE24815.1"/>
    <property type="molecule type" value="Genomic_DNA"/>
</dbReference>
<accession>A0AAX3P3U3</accession>
<dbReference type="Gene3D" id="2.170.16.10">
    <property type="entry name" value="Hedgehog/Intein (Hint) domain"/>
    <property type="match status" value="1"/>
</dbReference>
<feature type="compositionally biased region" description="Low complexity" evidence="1">
    <location>
        <begin position="336"/>
        <end position="350"/>
    </location>
</feature>
<feature type="region of interest" description="Disordered" evidence="1">
    <location>
        <begin position="203"/>
        <end position="363"/>
    </location>
</feature>